<evidence type="ECO:0000256" key="6">
    <source>
        <dbReference type="ARBA" id="ARBA00022556"/>
    </source>
</evidence>
<comment type="pathway">
    <text evidence="2 13">Glycolipid biosynthesis; lipid IV(A) biosynthesis; lipid IV(A) from (3R)-3-hydroxytetradecanoyl-[acyl-carrier-protein] and UDP-N-acetyl-alpha-D-glucosamine: step 6/6.</text>
</comment>
<reference evidence="14 15" key="1">
    <citation type="submission" date="2022-12" db="EMBL/GenBank/DDBJ databases">
        <title>Chitinophagaceae gen. sp. nov., a new member of the family Chitinophagaceae, isolated from soil in a chemical factory.</title>
        <authorList>
            <person name="Ke Z."/>
        </authorList>
    </citation>
    <scope>NUCLEOTIDE SEQUENCE [LARGE SCALE GENOMIC DNA]</scope>
    <source>
        <strain evidence="14 15">LY-5</strain>
    </source>
</reference>
<evidence type="ECO:0000256" key="12">
    <source>
        <dbReference type="ARBA" id="ARBA00029757"/>
    </source>
</evidence>
<dbReference type="Proteomes" id="UP001210231">
    <property type="component" value="Unassembled WGS sequence"/>
</dbReference>
<comment type="similarity">
    <text evidence="13">Belongs to the LpxK family.</text>
</comment>
<keyword evidence="9 13" id="KW-0418">Kinase</keyword>
<evidence type="ECO:0000256" key="13">
    <source>
        <dbReference type="HAMAP-Rule" id="MF_00409"/>
    </source>
</evidence>
<evidence type="ECO:0000256" key="3">
    <source>
        <dbReference type="ARBA" id="ARBA00012071"/>
    </source>
</evidence>
<dbReference type="HAMAP" id="MF_00409">
    <property type="entry name" value="LpxK"/>
    <property type="match status" value="1"/>
</dbReference>
<dbReference type="InterPro" id="IPR027417">
    <property type="entry name" value="P-loop_NTPase"/>
</dbReference>
<keyword evidence="5 13" id="KW-0444">Lipid biosynthesis</keyword>
<dbReference type="NCBIfam" id="TIGR00682">
    <property type="entry name" value="lpxK"/>
    <property type="match status" value="1"/>
</dbReference>
<protein>
    <recommendedName>
        <fullName evidence="4 13">Tetraacyldisaccharide 4'-kinase</fullName>
        <ecNumber evidence="3 13">2.7.1.130</ecNumber>
    </recommendedName>
    <alternativeName>
        <fullName evidence="12 13">Lipid A 4'-kinase</fullName>
    </alternativeName>
</protein>
<evidence type="ECO:0000313" key="15">
    <source>
        <dbReference type="Proteomes" id="UP001210231"/>
    </source>
</evidence>
<evidence type="ECO:0000256" key="4">
    <source>
        <dbReference type="ARBA" id="ARBA00016436"/>
    </source>
</evidence>
<accession>A0ABT4UMN9</accession>
<gene>
    <name evidence="13 14" type="primary">lpxK</name>
    <name evidence="14" type="ORF">O3P16_14975</name>
</gene>
<keyword evidence="10 13" id="KW-0067">ATP-binding</keyword>
<evidence type="ECO:0000256" key="1">
    <source>
        <dbReference type="ARBA" id="ARBA00002274"/>
    </source>
</evidence>
<dbReference type="EMBL" id="JAQGEF010000023">
    <property type="protein sequence ID" value="MDA3616117.1"/>
    <property type="molecule type" value="Genomic_DNA"/>
</dbReference>
<comment type="caution">
    <text evidence="13">Lacks conserved residue(s) required for the propagation of feature annotation.</text>
</comment>
<organism evidence="14 15">
    <name type="scientific">Polluticaenibacter yanchengensis</name>
    <dbReference type="NCBI Taxonomy" id="3014562"/>
    <lineage>
        <taxon>Bacteria</taxon>
        <taxon>Pseudomonadati</taxon>
        <taxon>Bacteroidota</taxon>
        <taxon>Chitinophagia</taxon>
        <taxon>Chitinophagales</taxon>
        <taxon>Chitinophagaceae</taxon>
        <taxon>Polluticaenibacter</taxon>
    </lineage>
</organism>
<keyword evidence="8 13" id="KW-0547">Nucleotide-binding</keyword>
<dbReference type="InterPro" id="IPR003758">
    <property type="entry name" value="LpxK"/>
</dbReference>
<comment type="catalytic activity">
    <reaction evidence="13">
        <text>a lipid A disaccharide + ATP = a lipid IVA + ADP + H(+)</text>
        <dbReference type="Rhea" id="RHEA:67840"/>
        <dbReference type="ChEBI" id="CHEBI:15378"/>
        <dbReference type="ChEBI" id="CHEBI:30616"/>
        <dbReference type="ChEBI" id="CHEBI:176343"/>
        <dbReference type="ChEBI" id="CHEBI:176425"/>
        <dbReference type="ChEBI" id="CHEBI:456216"/>
        <dbReference type="EC" id="2.7.1.130"/>
    </reaction>
</comment>
<dbReference type="Pfam" id="PF02606">
    <property type="entry name" value="LpxK"/>
    <property type="match status" value="1"/>
</dbReference>
<evidence type="ECO:0000256" key="5">
    <source>
        <dbReference type="ARBA" id="ARBA00022516"/>
    </source>
</evidence>
<comment type="caution">
    <text evidence="14">The sequence shown here is derived from an EMBL/GenBank/DDBJ whole genome shotgun (WGS) entry which is preliminary data.</text>
</comment>
<name>A0ABT4UMN9_9BACT</name>
<evidence type="ECO:0000256" key="8">
    <source>
        <dbReference type="ARBA" id="ARBA00022741"/>
    </source>
</evidence>
<evidence type="ECO:0000256" key="2">
    <source>
        <dbReference type="ARBA" id="ARBA00004870"/>
    </source>
</evidence>
<dbReference type="PANTHER" id="PTHR42724:SF1">
    <property type="entry name" value="TETRAACYLDISACCHARIDE 4'-KINASE, MITOCHONDRIAL-RELATED"/>
    <property type="match status" value="1"/>
</dbReference>
<keyword evidence="6 13" id="KW-0441">Lipid A biosynthesis</keyword>
<proteinExistence type="inferred from homology"/>
<dbReference type="GO" id="GO:0009029">
    <property type="term" value="F:lipid-A 4'-kinase activity"/>
    <property type="evidence" value="ECO:0007669"/>
    <property type="project" value="UniProtKB-EC"/>
</dbReference>
<evidence type="ECO:0000256" key="7">
    <source>
        <dbReference type="ARBA" id="ARBA00022679"/>
    </source>
</evidence>
<evidence type="ECO:0000256" key="11">
    <source>
        <dbReference type="ARBA" id="ARBA00023098"/>
    </source>
</evidence>
<dbReference type="EC" id="2.7.1.130" evidence="3 13"/>
<keyword evidence="15" id="KW-1185">Reference proteome</keyword>
<evidence type="ECO:0000256" key="10">
    <source>
        <dbReference type="ARBA" id="ARBA00022840"/>
    </source>
</evidence>
<keyword evidence="11 13" id="KW-0443">Lipid metabolism</keyword>
<keyword evidence="7 13" id="KW-0808">Transferase</keyword>
<sequence>MSLNNSINNSRKVILYPVALVAWLYIKTRNWLYNKKILRSTGFNFPIICVGNLSLGGTGKSPMVEYLINLLQPTYNVSTLSRGYKRKTKGYLLANEQTTALEIGDEPMQFHLKFPKVNVAVGEERIVAVPQLLHDKPETDVIILDDAFQHRPIKAGLNILLTPFDKPYWSDSYIPAGDLRDNKSSAQRAEIIIVTKCPADLKEEVRKKYLKQINATKEQNVFFTGIEYGAAYDLITKEQLPLNKNLDVLLVCGIANPRPLRQFLDATVKSYREITFSDHHIFTIDDWRKIEKEYNDIKSNNKIILTTEKDAVRLVKFGEFLNEIPIYALPIQPAFLFNQQQEFNHLITSFIGTFDRVNNQIP</sequence>
<dbReference type="RefSeq" id="WP_407032447.1">
    <property type="nucleotide sequence ID" value="NZ_JAQGEF010000023.1"/>
</dbReference>
<dbReference type="SUPFAM" id="SSF52540">
    <property type="entry name" value="P-loop containing nucleoside triphosphate hydrolases"/>
    <property type="match status" value="1"/>
</dbReference>
<comment type="function">
    <text evidence="1 13">Transfers the gamma-phosphate of ATP to the 4'-position of a tetraacyldisaccharide 1-phosphate intermediate (termed DS-1-P) to form tetraacyldisaccharide 1,4'-bis-phosphate (lipid IVA).</text>
</comment>
<evidence type="ECO:0000256" key="9">
    <source>
        <dbReference type="ARBA" id="ARBA00022777"/>
    </source>
</evidence>
<evidence type="ECO:0000313" key="14">
    <source>
        <dbReference type="EMBL" id="MDA3616117.1"/>
    </source>
</evidence>
<dbReference type="PANTHER" id="PTHR42724">
    <property type="entry name" value="TETRAACYLDISACCHARIDE 4'-KINASE"/>
    <property type="match status" value="1"/>
</dbReference>